<comment type="caution">
    <text evidence="2">The sequence shown here is derived from an EMBL/GenBank/DDBJ whole genome shotgun (WGS) entry which is preliminary data.</text>
</comment>
<keyword evidence="1" id="KW-0812">Transmembrane</keyword>
<evidence type="ECO:0000313" key="3">
    <source>
        <dbReference type="Proteomes" id="UP000597507"/>
    </source>
</evidence>
<keyword evidence="1" id="KW-1133">Transmembrane helix</keyword>
<dbReference type="EMBL" id="BMKS01000010">
    <property type="protein sequence ID" value="GGG41418.1"/>
    <property type="molecule type" value="Genomic_DNA"/>
</dbReference>
<gene>
    <name evidence="2" type="ORF">GCM10010964_31200</name>
</gene>
<feature type="transmembrane region" description="Helical" evidence="1">
    <location>
        <begin position="12"/>
        <end position="29"/>
    </location>
</feature>
<feature type="transmembrane region" description="Helical" evidence="1">
    <location>
        <begin position="57"/>
        <end position="86"/>
    </location>
</feature>
<protein>
    <recommendedName>
        <fullName evidence="4">Multidrug DMT transporter permease</fullName>
    </recommendedName>
</protein>
<evidence type="ECO:0000313" key="2">
    <source>
        <dbReference type="EMBL" id="GGG41418.1"/>
    </source>
</evidence>
<accession>A0A8J2ZD52</accession>
<evidence type="ECO:0008006" key="4">
    <source>
        <dbReference type="Google" id="ProtNLM"/>
    </source>
</evidence>
<keyword evidence="3" id="KW-1185">Reference proteome</keyword>
<sequence>MESRPEPHYPSGMQPFLLSVVLLSGAAFIHTRSAVPEMRPANATADRVWKLLGRAAFLAWLGMLVWGVVHLGILPTLVALLASLAVNALIAQRGPRPAWPGLSMFFAVTGLGLAAATVLGRI</sequence>
<keyword evidence="1" id="KW-0472">Membrane</keyword>
<name>A0A8J2ZD52_9PROT</name>
<feature type="transmembrane region" description="Helical" evidence="1">
    <location>
        <begin position="98"/>
        <end position="119"/>
    </location>
</feature>
<reference evidence="2 3" key="1">
    <citation type="journal article" date="2014" name="Int. J. Syst. Evol. Microbiol.">
        <title>Complete genome sequence of Corynebacterium casei LMG S-19264T (=DSM 44701T), isolated from a smear-ripened cheese.</title>
        <authorList>
            <consortium name="US DOE Joint Genome Institute (JGI-PGF)"/>
            <person name="Walter F."/>
            <person name="Albersmeier A."/>
            <person name="Kalinowski J."/>
            <person name="Ruckert C."/>
        </authorList>
    </citation>
    <scope>NUCLEOTIDE SEQUENCE [LARGE SCALE GENOMIC DNA]</scope>
    <source>
        <strain evidence="2 3">CGMCC 1.16330</strain>
    </source>
</reference>
<organism evidence="2 3">
    <name type="scientific">Caldovatus sediminis</name>
    <dbReference type="NCBI Taxonomy" id="2041189"/>
    <lineage>
        <taxon>Bacteria</taxon>
        <taxon>Pseudomonadati</taxon>
        <taxon>Pseudomonadota</taxon>
        <taxon>Alphaproteobacteria</taxon>
        <taxon>Acetobacterales</taxon>
        <taxon>Roseomonadaceae</taxon>
        <taxon>Caldovatus</taxon>
    </lineage>
</organism>
<proteinExistence type="predicted"/>
<dbReference type="AlphaFoldDB" id="A0A8J2ZD52"/>
<evidence type="ECO:0000256" key="1">
    <source>
        <dbReference type="SAM" id="Phobius"/>
    </source>
</evidence>
<dbReference type="Proteomes" id="UP000597507">
    <property type="component" value="Unassembled WGS sequence"/>
</dbReference>